<keyword evidence="3" id="KW-1185">Reference proteome</keyword>
<evidence type="ECO:0000313" key="2">
    <source>
        <dbReference type="EMBL" id="EEQ47417.1"/>
    </source>
</evidence>
<dbReference type="EMBL" id="CH672354">
    <property type="protein sequence ID" value="EEQ47417.1"/>
    <property type="molecule type" value="Genomic_DNA"/>
</dbReference>
<evidence type="ECO:0000256" key="1">
    <source>
        <dbReference type="SAM" id="MobiDB-lite"/>
    </source>
</evidence>
<organism evidence="2 3">
    <name type="scientific">Candida albicans (strain WO-1)</name>
    <name type="common">Yeast</name>
    <dbReference type="NCBI Taxonomy" id="294748"/>
    <lineage>
        <taxon>Eukaryota</taxon>
        <taxon>Fungi</taxon>
        <taxon>Dikarya</taxon>
        <taxon>Ascomycota</taxon>
        <taxon>Saccharomycotina</taxon>
        <taxon>Pichiomycetes</taxon>
        <taxon>Debaryomycetaceae</taxon>
        <taxon>Candida/Lodderomyces clade</taxon>
        <taxon>Candida</taxon>
    </lineage>
</organism>
<dbReference type="VEuPathDB" id="FungiDB:CAWG_05992"/>
<feature type="compositionally biased region" description="Polar residues" evidence="1">
    <location>
        <begin position="97"/>
        <end position="107"/>
    </location>
</feature>
<feature type="region of interest" description="Disordered" evidence="1">
    <location>
        <begin position="97"/>
        <end position="129"/>
    </location>
</feature>
<accession>C4YKI8</accession>
<dbReference type="PaxDb" id="5476-C4YKI8"/>
<dbReference type="AlphaFoldDB" id="C4YKI8"/>
<dbReference type="HOGENOM" id="CLU_1180077_0_0_1"/>
<name>C4YKI8_CANAW</name>
<gene>
    <name evidence="2" type="ORF">CAWG_05992</name>
</gene>
<feature type="compositionally biased region" description="Acidic residues" evidence="1">
    <location>
        <begin position="108"/>
        <end position="126"/>
    </location>
</feature>
<evidence type="ECO:0000313" key="3">
    <source>
        <dbReference type="Proteomes" id="UP000001429"/>
    </source>
</evidence>
<sequence length="195" mass="21448">MVQVMIQQWSGNVQDQVMVPTMDQDRAQVVDRASDQDQVVAQVVAPTMVQVQVMDQVVDQDQAQVSTMDQVVVPTMAQVMDQVTASDSGQVMDQVTASDSGQVMDQAQDSEADSAQDSAQDSEADSVMDSAPTITMGQAQASVQVMDKIMELLPHQSVNQVHQPQLKAHHLPIQQLYSNKQIQEIISNSHYSMDY</sequence>
<proteinExistence type="predicted"/>
<dbReference type="Proteomes" id="UP000001429">
    <property type="component" value="Chromosome 2"/>
</dbReference>
<reference evidence="2 3" key="1">
    <citation type="journal article" date="2009" name="Nature">
        <title>Evolution of pathogenicity and sexual reproduction in eight Candida genomes.</title>
        <authorList>
            <person name="Butler G."/>
            <person name="Rasmussen M.D."/>
            <person name="Lin M.F."/>
            <person name="Santos M.A."/>
            <person name="Sakthikumar S."/>
            <person name="Munro C.A."/>
            <person name="Rheinbay E."/>
            <person name="Grabherr M."/>
            <person name="Forche A."/>
            <person name="Reedy J.L."/>
            <person name="Agrafioti I."/>
            <person name="Arnaud M.B."/>
            <person name="Bates S."/>
            <person name="Brown A.J."/>
            <person name="Brunke S."/>
            <person name="Costanzo M.C."/>
            <person name="Fitzpatrick D.A."/>
            <person name="de Groot P.W."/>
            <person name="Harris D."/>
            <person name="Hoyer L.L."/>
            <person name="Hube B."/>
            <person name="Klis F.M."/>
            <person name="Kodira C."/>
            <person name="Lennard N."/>
            <person name="Logue M.E."/>
            <person name="Martin R."/>
            <person name="Neiman A.M."/>
            <person name="Nikolaou E."/>
            <person name="Quail M.A."/>
            <person name="Quinn J."/>
            <person name="Santos M.C."/>
            <person name="Schmitzberger F.F."/>
            <person name="Sherlock G."/>
            <person name="Shah P."/>
            <person name="Silverstein K.A."/>
            <person name="Skrzypek M.S."/>
            <person name="Soll D."/>
            <person name="Staggs R."/>
            <person name="Stansfield I."/>
            <person name="Stumpf M.P."/>
            <person name="Sudbery P.E."/>
            <person name="Srikantha T."/>
            <person name="Zeng Q."/>
            <person name="Berman J."/>
            <person name="Berriman M."/>
            <person name="Heitman J."/>
            <person name="Gow N.A."/>
            <person name="Lorenz M.C."/>
            <person name="Birren B.W."/>
            <person name="Kellis M."/>
            <person name="Cuomo C.A."/>
        </authorList>
    </citation>
    <scope>NUCLEOTIDE SEQUENCE [LARGE SCALE GENOMIC DNA]</scope>
    <source>
        <strain evidence="2 3">WO-1</strain>
    </source>
</reference>
<protein>
    <submittedName>
        <fullName evidence="2">Uncharacterized protein</fullName>
    </submittedName>
</protein>